<evidence type="ECO:0000256" key="3">
    <source>
        <dbReference type="ARBA" id="ARBA00022842"/>
    </source>
</evidence>
<comment type="cofactor">
    <cofactor evidence="1">
        <name>Mg(2+)</name>
        <dbReference type="ChEBI" id="CHEBI:18420"/>
    </cofactor>
</comment>
<evidence type="ECO:0000313" key="5">
    <source>
        <dbReference type="Proteomes" id="UP000809621"/>
    </source>
</evidence>
<comment type="caution">
    <text evidence="4">The sequence shown here is derived from an EMBL/GenBank/DDBJ whole genome shotgun (WGS) entry which is preliminary data.</text>
</comment>
<keyword evidence="2 4" id="KW-0378">Hydrolase</keyword>
<name>A0ABS2HFT8_9VIBR</name>
<sequence length="161" mass="17680">MITIKAVLFDWGDTLMVDYPQFSGKMCDWPKVEAVEGALEGLKRLSKHCPLYLATNAQESTVDDIELALDKVGLRPYLSGIFCKSELGVDKKSPEFYPAIVKQLALEPHQVVMVGDSIVKDISPAKQAGLPTVWLSNSDLSHPDADLVVPNLTVLNLELLT</sequence>
<evidence type="ECO:0000256" key="1">
    <source>
        <dbReference type="ARBA" id="ARBA00001946"/>
    </source>
</evidence>
<dbReference type="NCBIfam" id="TIGR01549">
    <property type="entry name" value="HAD-SF-IA-v1"/>
    <property type="match status" value="1"/>
</dbReference>
<dbReference type="Pfam" id="PF00702">
    <property type="entry name" value="Hydrolase"/>
    <property type="match status" value="1"/>
</dbReference>
<dbReference type="InterPro" id="IPR023214">
    <property type="entry name" value="HAD_sf"/>
</dbReference>
<protein>
    <submittedName>
        <fullName evidence="4">HAD family hydrolase</fullName>
    </submittedName>
</protein>
<dbReference type="PANTHER" id="PTHR46470">
    <property type="entry name" value="N-ACYLNEURAMINATE-9-PHOSPHATASE"/>
    <property type="match status" value="1"/>
</dbReference>
<evidence type="ECO:0000313" key="4">
    <source>
        <dbReference type="EMBL" id="MBM7035526.1"/>
    </source>
</evidence>
<gene>
    <name evidence="4" type="ORF">JQC93_03820</name>
</gene>
<dbReference type="InterPro" id="IPR036412">
    <property type="entry name" value="HAD-like_sf"/>
</dbReference>
<dbReference type="RefSeq" id="WP_205157119.1">
    <property type="nucleotide sequence ID" value="NZ_JAFEUM010000001.1"/>
</dbReference>
<accession>A0ABS2HFT8</accession>
<dbReference type="Proteomes" id="UP000809621">
    <property type="component" value="Unassembled WGS sequence"/>
</dbReference>
<dbReference type="EMBL" id="JAFEUM010000001">
    <property type="protein sequence ID" value="MBM7035526.1"/>
    <property type="molecule type" value="Genomic_DNA"/>
</dbReference>
<dbReference type="GO" id="GO:0016787">
    <property type="term" value="F:hydrolase activity"/>
    <property type="evidence" value="ECO:0007669"/>
    <property type="project" value="UniProtKB-KW"/>
</dbReference>
<dbReference type="InterPro" id="IPR051400">
    <property type="entry name" value="HAD-like_hydrolase"/>
</dbReference>
<keyword evidence="3" id="KW-0460">Magnesium</keyword>
<dbReference type="Gene3D" id="3.40.50.1000">
    <property type="entry name" value="HAD superfamily/HAD-like"/>
    <property type="match status" value="1"/>
</dbReference>
<reference evidence="4 5" key="1">
    <citation type="submission" date="2021-02" db="EMBL/GenBank/DDBJ databases">
        <authorList>
            <person name="Park J.-S."/>
        </authorList>
    </citation>
    <scope>NUCLEOTIDE SEQUENCE [LARGE SCALE GENOMIC DNA]</scope>
    <source>
        <strain evidence="4 5">188UL20-2</strain>
    </source>
</reference>
<keyword evidence="5" id="KW-1185">Reference proteome</keyword>
<organism evidence="4 5">
    <name type="scientific">Vibrio ulleungensis</name>
    <dbReference type="NCBI Taxonomy" id="2807619"/>
    <lineage>
        <taxon>Bacteria</taxon>
        <taxon>Pseudomonadati</taxon>
        <taxon>Pseudomonadota</taxon>
        <taxon>Gammaproteobacteria</taxon>
        <taxon>Vibrionales</taxon>
        <taxon>Vibrionaceae</taxon>
        <taxon>Vibrio</taxon>
    </lineage>
</organism>
<proteinExistence type="predicted"/>
<dbReference type="InterPro" id="IPR006439">
    <property type="entry name" value="HAD-SF_hydro_IA"/>
</dbReference>
<dbReference type="SUPFAM" id="SSF56784">
    <property type="entry name" value="HAD-like"/>
    <property type="match status" value="1"/>
</dbReference>
<evidence type="ECO:0000256" key="2">
    <source>
        <dbReference type="ARBA" id="ARBA00022801"/>
    </source>
</evidence>